<evidence type="ECO:0000313" key="4">
    <source>
        <dbReference type="Proteomes" id="UP000593568"/>
    </source>
</evidence>
<keyword evidence="2" id="KW-0472">Membrane</keyword>
<dbReference type="EMBL" id="JABEZW010000002">
    <property type="protein sequence ID" value="MBA0760251.1"/>
    <property type="molecule type" value="Genomic_DNA"/>
</dbReference>
<proteinExistence type="predicted"/>
<dbReference type="PANTHER" id="PTHR31852">
    <property type="entry name" value="LATE EMBRYOGENESIS ABUNDANT (LEA) HYDROXYPROLINE-RICH GLYCOPROTEIN FAMILY"/>
    <property type="match status" value="1"/>
</dbReference>
<feature type="region of interest" description="Disordered" evidence="1">
    <location>
        <begin position="85"/>
        <end position="106"/>
    </location>
</feature>
<dbReference type="AlphaFoldDB" id="A0A7J9DHW2"/>
<feature type="region of interest" description="Disordered" evidence="1">
    <location>
        <begin position="1"/>
        <end position="53"/>
    </location>
</feature>
<sequence>MHAKTDSEGTSIDASWPPRSPRRPVYYVQSPSNHDVEKMSYGSSPTASPTHHYYHCSPIHHSRESSTSRFSASLKNPRSLSAWKHVQLGRGDDDDDDDDDEMDGRDGSKANKIRLYLCLVFLFFVLFTVFSLILWGASRSYKPKILVKGHVQISREAKEYGMERQCNSFIPQLSHHIVFENFHYQAGNDQSGLPTDMFSLNSTVKISYRNPATFFAVHVTSTPWELHYFQLKIASGQMKKFTQSRKSQRKVVTIVKGSQVPLYGGIPVLVASREHLNTIAVPLNLTFVMRSRAYILGRLVKTKFYGRIRCSVTLRGNKLGTALNLTDSCIYQ</sequence>
<dbReference type="InterPro" id="IPR055301">
    <property type="entry name" value="Lea14-like_2"/>
</dbReference>
<keyword evidence="2" id="KW-1133">Transmembrane helix</keyword>
<reference evidence="3 4" key="1">
    <citation type="journal article" date="2019" name="Genome Biol. Evol.">
        <title>Insights into the evolution of the New World diploid cottons (Gossypium, subgenus Houzingenia) based on genome sequencing.</title>
        <authorList>
            <person name="Grover C.E."/>
            <person name="Arick M.A. 2nd"/>
            <person name="Thrash A."/>
            <person name="Conover J.L."/>
            <person name="Sanders W.S."/>
            <person name="Peterson D.G."/>
            <person name="Frelichowski J.E."/>
            <person name="Scheffler J.A."/>
            <person name="Scheffler B.E."/>
            <person name="Wendel J.F."/>
        </authorList>
    </citation>
    <scope>NUCLEOTIDE SEQUENCE [LARGE SCALE GENOMIC DNA]</scope>
    <source>
        <strain evidence="3">8</strain>
        <tissue evidence="3">Leaf</tissue>
    </source>
</reference>
<evidence type="ECO:0000256" key="1">
    <source>
        <dbReference type="SAM" id="MobiDB-lite"/>
    </source>
</evidence>
<protein>
    <recommendedName>
        <fullName evidence="5">Late embryogenesis abundant protein LEA-2 subgroup domain-containing protein</fullName>
    </recommendedName>
</protein>
<evidence type="ECO:0000256" key="2">
    <source>
        <dbReference type="SAM" id="Phobius"/>
    </source>
</evidence>
<comment type="caution">
    <text evidence="3">The sequence shown here is derived from an EMBL/GenBank/DDBJ whole genome shotgun (WGS) entry which is preliminary data.</text>
</comment>
<name>A0A7J9DHW2_9ROSI</name>
<evidence type="ECO:0008006" key="5">
    <source>
        <dbReference type="Google" id="ProtNLM"/>
    </source>
</evidence>
<keyword evidence="2" id="KW-0812">Transmembrane</keyword>
<organism evidence="3 4">
    <name type="scientific">Gossypium trilobum</name>
    <dbReference type="NCBI Taxonomy" id="34281"/>
    <lineage>
        <taxon>Eukaryota</taxon>
        <taxon>Viridiplantae</taxon>
        <taxon>Streptophyta</taxon>
        <taxon>Embryophyta</taxon>
        <taxon>Tracheophyta</taxon>
        <taxon>Spermatophyta</taxon>
        <taxon>Magnoliopsida</taxon>
        <taxon>eudicotyledons</taxon>
        <taxon>Gunneridae</taxon>
        <taxon>Pentapetalae</taxon>
        <taxon>rosids</taxon>
        <taxon>malvids</taxon>
        <taxon>Malvales</taxon>
        <taxon>Malvaceae</taxon>
        <taxon>Malvoideae</taxon>
        <taxon>Gossypium</taxon>
    </lineage>
</organism>
<gene>
    <name evidence="3" type="ORF">Gotri_023009</name>
</gene>
<keyword evidence="4" id="KW-1185">Reference proteome</keyword>
<evidence type="ECO:0000313" key="3">
    <source>
        <dbReference type="EMBL" id="MBA0760251.1"/>
    </source>
</evidence>
<accession>A0A7J9DHW2</accession>
<feature type="compositionally biased region" description="Acidic residues" evidence="1">
    <location>
        <begin position="92"/>
        <end position="103"/>
    </location>
</feature>
<feature type="transmembrane region" description="Helical" evidence="2">
    <location>
        <begin position="115"/>
        <end position="137"/>
    </location>
</feature>
<dbReference type="Proteomes" id="UP000593568">
    <property type="component" value="Unassembled WGS sequence"/>
</dbReference>